<evidence type="ECO:0000313" key="3">
    <source>
        <dbReference type="EMBL" id="PIS15539.1"/>
    </source>
</evidence>
<dbReference type="PANTHER" id="PTHR45947:SF3">
    <property type="entry name" value="SULFOQUINOVOSYL TRANSFERASE SQD2"/>
    <property type="match status" value="1"/>
</dbReference>
<name>A0A2H0WUD9_9BACT</name>
<feature type="domain" description="Glycosyl transferase family 1" evidence="1">
    <location>
        <begin position="233"/>
        <end position="401"/>
    </location>
</feature>
<dbReference type="Proteomes" id="UP000231198">
    <property type="component" value="Unassembled WGS sequence"/>
</dbReference>
<organism evidence="3 4">
    <name type="scientific">Candidatus Roizmanbacteria bacterium CG09_land_8_20_14_0_10_41_9</name>
    <dbReference type="NCBI Taxonomy" id="1974850"/>
    <lineage>
        <taxon>Bacteria</taxon>
        <taxon>Candidatus Roizmaniibacteriota</taxon>
    </lineage>
</organism>
<dbReference type="PANTHER" id="PTHR45947">
    <property type="entry name" value="SULFOQUINOVOSYL TRANSFERASE SQD2"/>
    <property type="match status" value="1"/>
</dbReference>
<dbReference type="InterPro" id="IPR050194">
    <property type="entry name" value="Glycosyltransferase_grp1"/>
</dbReference>
<reference evidence="4" key="1">
    <citation type="submission" date="2017-09" db="EMBL/GenBank/DDBJ databases">
        <title>Depth-based differentiation of microbial function through sediment-hosted aquifers and enrichment of novel symbionts in the deep terrestrial subsurface.</title>
        <authorList>
            <person name="Probst A.J."/>
            <person name="Ladd B."/>
            <person name="Jarett J.K."/>
            <person name="Geller-Mcgrath D.E."/>
            <person name="Sieber C.M.K."/>
            <person name="Emerson J.B."/>
            <person name="Anantharaman K."/>
            <person name="Thomas B.C."/>
            <person name="Malmstrom R."/>
            <person name="Stieglmeier M."/>
            <person name="Klingl A."/>
            <person name="Woyke T."/>
            <person name="Ryan C.M."/>
            <person name="Banfield J.F."/>
        </authorList>
    </citation>
    <scope>NUCLEOTIDE SEQUENCE [LARGE SCALE GENOMIC DNA]</scope>
</reference>
<protein>
    <recommendedName>
        <fullName evidence="5">Glycosyltransferase family 1 protein</fullName>
    </recommendedName>
</protein>
<proteinExistence type="predicted"/>
<feature type="domain" description="Glycosyltransferase subfamily 4-like N-terminal" evidence="2">
    <location>
        <begin position="36"/>
        <end position="221"/>
    </location>
</feature>
<evidence type="ECO:0008006" key="5">
    <source>
        <dbReference type="Google" id="ProtNLM"/>
    </source>
</evidence>
<accession>A0A2H0WUD9</accession>
<dbReference type="GO" id="GO:0016757">
    <property type="term" value="F:glycosyltransferase activity"/>
    <property type="evidence" value="ECO:0007669"/>
    <property type="project" value="InterPro"/>
</dbReference>
<comment type="caution">
    <text evidence="3">The sequence shown here is derived from an EMBL/GenBank/DDBJ whole genome shotgun (WGS) entry which is preliminary data.</text>
</comment>
<sequence length="426" mass="48863">MPSIKNNSHKKLSRVCMLNPQGYMMFPPPLGKTDTGGQTMYVLQLAKALGKKGIKVDIVTRQFDNLPAEEQLWENVKIVRIPAGSKNFVQKEKMYKLLPELIENFMHYIEKTRKKYDIIHSHYWDGGYAGILLAKMLDIPHIHTPHSLGKAKKMDMSVEELPPQKLKPAYRYHVRIAIEQKILGKANATVVICETTRIQLLQYYMVDFEKLHVIFPGVDTEFFNAKKTNYDKQIHLEPNSILTVSRLVPAKGLDRVIEACSLIKNKMPFHLYMGGSSTGQNKSEEERMTEAQLKKNIKEHRMEKNVTFLGFIPHDTLLPAYYRTADIFVLGGRYEPFGLTTLEAMACGTIPIVSSIAGSREVIIDGLNGYITDTHNRKTLAELILKLLHDKKQLRKISDNAAFTVKEHYPWDKIIDKFIKLYKNFL</sequence>
<dbReference type="InterPro" id="IPR001296">
    <property type="entry name" value="Glyco_trans_1"/>
</dbReference>
<dbReference type="Pfam" id="PF00534">
    <property type="entry name" value="Glycos_transf_1"/>
    <property type="match status" value="1"/>
</dbReference>
<dbReference type="Pfam" id="PF13439">
    <property type="entry name" value="Glyco_transf_4"/>
    <property type="match status" value="1"/>
</dbReference>
<dbReference type="InterPro" id="IPR028098">
    <property type="entry name" value="Glyco_trans_4-like_N"/>
</dbReference>
<evidence type="ECO:0000259" key="1">
    <source>
        <dbReference type="Pfam" id="PF00534"/>
    </source>
</evidence>
<evidence type="ECO:0000259" key="2">
    <source>
        <dbReference type="Pfam" id="PF13439"/>
    </source>
</evidence>
<dbReference type="AlphaFoldDB" id="A0A2H0WUD9"/>
<dbReference type="Gene3D" id="3.40.50.2000">
    <property type="entry name" value="Glycogen Phosphorylase B"/>
    <property type="match status" value="2"/>
</dbReference>
<dbReference type="EMBL" id="PEZG01000067">
    <property type="protein sequence ID" value="PIS15539.1"/>
    <property type="molecule type" value="Genomic_DNA"/>
</dbReference>
<gene>
    <name evidence="3" type="ORF">COT62_03125</name>
</gene>
<dbReference type="SUPFAM" id="SSF53756">
    <property type="entry name" value="UDP-Glycosyltransferase/glycogen phosphorylase"/>
    <property type="match status" value="1"/>
</dbReference>
<evidence type="ECO:0000313" key="4">
    <source>
        <dbReference type="Proteomes" id="UP000231198"/>
    </source>
</evidence>